<reference evidence="2" key="1">
    <citation type="submission" date="2021-06" db="EMBL/GenBank/DDBJ databases">
        <authorList>
            <person name="Hodson N. C."/>
            <person name="Mongue J. A."/>
            <person name="Jaron S. K."/>
        </authorList>
    </citation>
    <scope>NUCLEOTIDE SEQUENCE</scope>
</reference>
<proteinExistence type="predicted"/>
<comment type="caution">
    <text evidence="2">The sequence shown here is derived from an EMBL/GenBank/DDBJ whole genome shotgun (WGS) entry which is preliminary data.</text>
</comment>
<dbReference type="PANTHER" id="PTHR12847:SF9">
    <property type="entry name" value="NECAP-LIKE PROTEIN CG9132"/>
    <property type="match status" value="1"/>
</dbReference>
<dbReference type="PANTHER" id="PTHR12847">
    <property type="entry name" value="ATP-BINDING CASSETTE ABC TRANSPORTER-RELATED"/>
    <property type="match status" value="1"/>
</dbReference>
<protein>
    <recommendedName>
        <fullName evidence="1">NECAP PHear domain-containing protein</fullName>
    </recommendedName>
</protein>
<dbReference type="OrthoDB" id="10265489at2759"/>
<keyword evidence="3" id="KW-1185">Reference proteome</keyword>
<dbReference type="GO" id="GO:0030125">
    <property type="term" value="C:clathrin vesicle coat"/>
    <property type="evidence" value="ECO:0007669"/>
    <property type="project" value="TreeGrafter"/>
</dbReference>
<accession>A0A8J2JBF3</accession>
<evidence type="ECO:0000313" key="3">
    <source>
        <dbReference type="Proteomes" id="UP000708208"/>
    </source>
</evidence>
<evidence type="ECO:0000259" key="1">
    <source>
        <dbReference type="Pfam" id="PF07933"/>
    </source>
</evidence>
<dbReference type="Pfam" id="PF07933">
    <property type="entry name" value="DUF1681"/>
    <property type="match status" value="1"/>
</dbReference>
<dbReference type="GO" id="GO:0006897">
    <property type="term" value="P:endocytosis"/>
    <property type="evidence" value="ECO:0007669"/>
    <property type="project" value="InterPro"/>
</dbReference>
<organism evidence="2 3">
    <name type="scientific">Allacma fusca</name>
    <dbReference type="NCBI Taxonomy" id="39272"/>
    <lineage>
        <taxon>Eukaryota</taxon>
        <taxon>Metazoa</taxon>
        <taxon>Ecdysozoa</taxon>
        <taxon>Arthropoda</taxon>
        <taxon>Hexapoda</taxon>
        <taxon>Collembola</taxon>
        <taxon>Symphypleona</taxon>
        <taxon>Sminthuridae</taxon>
        <taxon>Allacma</taxon>
    </lineage>
</organism>
<dbReference type="EMBL" id="CAJVCH010038519">
    <property type="protein sequence ID" value="CAG7716441.1"/>
    <property type="molecule type" value="Genomic_DNA"/>
</dbReference>
<dbReference type="Proteomes" id="UP000708208">
    <property type="component" value="Unassembled WGS sequence"/>
</dbReference>
<evidence type="ECO:0000313" key="2">
    <source>
        <dbReference type="EMBL" id="CAG7716441.1"/>
    </source>
</evidence>
<name>A0A8J2JBF3_9HEXA</name>
<sequence length="325" mass="37078">MEFTSDGYLILTKLEVFVYTITSNRIEKANYWALREPVWSGSLILLASNTDCVIRLQDECGVIFGVANIDLYPGNNLMPVTDSTRYFALRLSNQFYGIGFSTGEDSALFITSIGDYLLKLRDMKYIADPDEIEIIDEIAPDVGGTESRIPRDRRKARLNWEDHSIPESSSFGHAQSATEKTSEHKLSAGDRLLFNSILPKTVKENKTCPTCEIHFITFEGLRQHYIHKHGLLEFFSEHASNRAGTGFYNVYSRLNFEEPTRVLRSVDTPIHAHCQNNKTRQNLWGRGRFKKNKSRTVFSPMHFVNTLMGISNTVRAKEICVRPKP</sequence>
<dbReference type="InterPro" id="IPR012466">
    <property type="entry name" value="NECAP_PHear"/>
</dbReference>
<dbReference type="AlphaFoldDB" id="A0A8J2JBF3"/>
<gene>
    <name evidence="2" type="ORF">AFUS01_LOCUS5951</name>
</gene>
<feature type="domain" description="NECAP PHear" evidence="1">
    <location>
        <begin position="11"/>
        <end position="124"/>
    </location>
</feature>